<dbReference type="STRING" id="6945.B7Q8F1"/>
<dbReference type="SUPFAM" id="SSF54001">
    <property type="entry name" value="Cysteine proteinases"/>
    <property type="match status" value="1"/>
</dbReference>
<feature type="chain" id="PRO_5010894986" evidence="7">
    <location>
        <begin position="21"/>
        <end position="218"/>
    </location>
</feature>
<dbReference type="EC" id="3.4.22.27" evidence="10"/>
<dbReference type="InterPro" id="IPR038765">
    <property type="entry name" value="Papain-like_cys_pep_sf"/>
</dbReference>
<accession>B7Q8F1</accession>
<dbReference type="EMBL" id="ABJB010025156">
    <property type="status" value="NOT_ANNOTATED_CDS"/>
    <property type="molecule type" value="Genomic_DNA"/>
</dbReference>
<evidence type="ECO:0000256" key="6">
    <source>
        <dbReference type="ARBA" id="ARBA00023157"/>
    </source>
</evidence>
<dbReference type="PaxDb" id="6945-B7Q8F1"/>
<evidence type="ECO:0000259" key="8">
    <source>
        <dbReference type="SMART" id="SM00645"/>
    </source>
</evidence>
<dbReference type="Pfam" id="PF00112">
    <property type="entry name" value="Peptidase_C1"/>
    <property type="match status" value="1"/>
</dbReference>
<dbReference type="FunFam" id="3.90.70.10:FF:000332">
    <property type="entry name" value="Cathepsin L1"/>
    <property type="match status" value="1"/>
</dbReference>
<feature type="non-terminal residue" evidence="10">
    <location>
        <position position="218"/>
    </location>
</feature>
<keyword evidence="3 10" id="KW-0378">Hydrolase</keyword>
<dbReference type="SMART" id="SM00848">
    <property type="entry name" value="Inhibitor_I29"/>
    <property type="match status" value="1"/>
</dbReference>
<reference evidence="11" key="2">
    <citation type="submission" date="2020-05" db="UniProtKB">
        <authorList>
            <consortium name="EnsemblMetazoa"/>
        </authorList>
    </citation>
    <scope>IDENTIFICATION</scope>
    <source>
        <strain evidence="11">wikel</strain>
    </source>
</reference>
<evidence type="ECO:0000256" key="2">
    <source>
        <dbReference type="ARBA" id="ARBA00022670"/>
    </source>
</evidence>
<feature type="domain" description="Cathepsin propeptide inhibitor" evidence="9">
    <location>
        <begin position="31"/>
        <end position="91"/>
    </location>
</feature>
<organism>
    <name type="scientific">Ixodes scapularis</name>
    <name type="common">Black-legged tick</name>
    <name type="synonym">Deer tick</name>
    <dbReference type="NCBI Taxonomy" id="6945"/>
    <lineage>
        <taxon>Eukaryota</taxon>
        <taxon>Metazoa</taxon>
        <taxon>Ecdysozoa</taxon>
        <taxon>Arthropoda</taxon>
        <taxon>Chelicerata</taxon>
        <taxon>Arachnida</taxon>
        <taxon>Acari</taxon>
        <taxon>Parasitiformes</taxon>
        <taxon>Ixodida</taxon>
        <taxon>Ixodoidea</taxon>
        <taxon>Ixodidae</taxon>
        <taxon>Ixodinae</taxon>
        <taxon>Ixodes</taxon>
    </lineage>
</organism>
<reference evidence="10 12" key="1">
    <citation type="submission" date="2008-03" db="EMBL/GenBank/DDBJ databases">
        <title>Annotation of Ixodes scapularis.</title>
        <authorList>
            <consortium name="Ixodes scapularis Genome Project Consortium"/>
            <person name="Caler E."/>
            <person name="Hannick L.I."/>
            <person name="Bidwell S."/>
            <person name="Joardar V."/>
            <person name="Thiagarajan M."/>
            <person name="Amedeo P."/>
            <person name="Galinsky K.J."/>
            <person name="Schobel S."/>
            <person name="Inman J."/>
            <person name="Hostetler J."/>
            <person name="Miller J."/>
            <person name="Hammond M."/>
            <person name="Megy K."/>
            <person name="Lawson D."/>
            <person name="Kodira C."/>
            <person name="Sutton G."/>
            <person name="Meyer J."/>
            <person name="Hill C.A."/>
            <person name="Birren B."/>
            <person name="Nene V."/>
            <person name="Collins F."/>
            <person name="Alarcon-Chaidez F."/>
            <person name="Wikel S."/>
            <person name="Strausberg R."/>
        </authorList>
    </citation>
    <scope>NUCLEOTIDE SEQUENCE [LARGE SCALE GENOMIC DNA]</scope>
    <source>
        <strain evidence="12">Wikel</strain>
        <strain evidence="10">Wikel colony</strain>
    </source>
</reference>
<keyword evidence="6" id="KW-1015">Disulfide bond</keyword>
<evidence type="ECO:0000256" key="7">
    <source>
        <dbReference type="SAM" id="SignalP"/>
    </source>
</evidence>
<dbReference type="AlphaFoldDB" id="B7Q8F1"/>
<dbReference type="SMART" id="SM00645">
    <property type="entry name" value="Pept_C1"/>
    <property type="match status" value="1"/>
</dbReference>
<evidence type="ECO:0000313" key="10">
    <source>
        <dbReference type="EMBL" id="EEC15123.1"/>
    </source>
</evidence>
<dbReference type="PANTHER" id="PTHR12411">
    <property type="entry name" value="CYSTEINE PROTEASE FAMILY C1-RELATED"/>
    <property type="match status" value="1"/>
</dbReference>
<gene>
    <name evidence="10" type="ORF">IscW_ISCW011263</name>
</gene>
<dbReference type="OrthoDB" id="190265at2759"/>
<dbReference type="EMBL" id="ABJB010600925">
    <property type="status" value="NOT_ANNOTATED_CDS"/>
    <property type="molecule type" value="Genomic_DNA"/>
</dbReference>
<evidence type="ECO:0000256" key="4">
    <source>
        <dbReference type="ARBA" id="ARBA00022807"/>
    </source>
</evidence>
<keyword evidence="2 10" id="KW-0645">Protease</keyword>
<dbReference type="VEuPathDB" id="VectorBase:ISCW011263"/>
<evidence type="ECO:0000313" key="11">
    <source>
        <dbReference type="EnsemblMetazoa" id="ISCW011263-PA"/>
    </source>
</evidence>
<feature type="signal peptide" evidence="7">
    <location>
        <begin position="1"/>
        <end position="20"/>
    </location>
</feature>
<keyword evidence="5" id="KW-0865">Zymogen</keyword>
<keyword evidence="7" id="KW-0732">Signal</keyword>
<dbReference type="InterPro" id="IPR013128">
    <property type="entry name" value="Peptidase_C1A"/>
</dbReference>
<dbReference type="VEuPathDB" id="VectorBase:ISCI011263"/>
<comment type="similarity">
    <text evidence="1">Belongs to the peptidase C1 family.</text>
</comment>
<sequence>MSTIWLCACLLLSFICHLNAVSYEEWARSQWLEFKAMHGKNYSSPIEETLRKKIFFENRYMIARHNEKYAKGLVSFSLKMNGYGDLVSDEFVSMMNGVKSGSPAWDERTNGSTFLPPEHQPTPPPKEVDWRATLVTEVKDQGTCGACWAFSTTGSLEGQYARKTGRLVSLSEQNLVDCSDELYNNHGCAGGLMDRAYVYIFVNGGIDTEESYPYEMKV</sequence>
<dbReference type="InterPro" id="IPR039417">
    <property type="entry name" value="Peptidase_C1A_papain-like"/>
</dbReference>
<dbReference type="Pfam" id="PF08246">
    <property type="entry name" value="Inhibitor_I29"/>
    <property type="match status" value="1"/>
</dbReference>
<protein>
    <submittedName>
        <fullName evidence="10 11">Cathepsin-like protease, putative</fullName>
        <ecNumber evidence="10">3.4.22.27</ecNumber>
    </submittedName>
</protein>
<name>B7Q8F1_IXOSC</name>
<keyword evidence="4" id="KW-0788">Thiol protease</keyword>
<evidence type="ECO:0000256" key="5">
    <source>
        <dbReference type="ARBA" id="ARBA00023145"/>
    </source>
</evidence>
<evidence type="ECO:0000256" key="1">
    <source>
        <dbReference type="ARBA" id="ARBA00008455"/>
    </source>
</evidence>
<dbReference type="EnsemblMetazoa" id="ISCW011263-RA">
    <property type="protein sequence ID" value="ISCW011263-PA"/>
    <property type="gene ID" value="ISCW011263"/>
</dbReference>
<evidence type="ECO:0000256" key="3">
    <source>
        <dbReference type="ARBA" id="ARBA00022801"/>
    </source>
</evidence>
<feature type="domain" description="Peptidase C1A papain C-terminal" evidence="8">
    <location>
        <begin position="124"/>
        <end position="218"/>
    </location>
</feature>
<dbReference type="InterPro" id="IPR013201">
    <property type="entry name" value="Prot_inhib_I29"/>
</dbReference>
<dbReference type="EMBL" id="DS883358">
    <property type="protein sequence ID" value="EEC15123.1"/>
    <property type="molecule type" value="Genomic_DNA"/>
</dbReference>
<proteinExistence type="inferred from homology"/>
<dbReference type="HOGENOM" id="CLU_012184_7_0_1"/>
<dbReference type="EMBL" id="ABJB011103212">
    <property type="status" value="NOT_ANNOTATED_CDS"/>
    <property type="molecule type" value="Genomic_DNA"/>
</dbReference>
<dbReference type="InterPro" id="IPR000169">
    <property type="entry name" value="Pept_cys_AS"/>
</dbReference>
<evidence type="ECO:0000259" key="9">
    <source>
        <dbReference type="SMART" id="SM00848"/>
    </source>
</evidence>
<dbReference type="Gene3D" id="1.10.287.2250">
    <property type="match status" value="1"/>
</dbReference>
<dbReference type="Proteomes" id="UP000001555">
    <property type="component" value="Unassembled WGS sequence"/>
</dbReference>
<evidence type="ECO:0000313" key="12">
    <source>
        <dbReference type="Proteomes" id="UP000001555"/>
    </source>
</evidence>
<dbReference type="VEuPathDB" id="VectorBase:ISCP_019805"/>
<dbReference type="InterPro" id="IPR000668">
    <property type="entry name" value="Peptidase_C1A_C"/>
</dbReference>
<dbReference type="Gene3D" id="3.90.70.10">
    <property type="entry name" value="Cysteine proteinases"/>
    <property type="match status" value="1"/>
</dbReference>
<dbReference type="GO" id="GO:0006508">
    <property type="term" value="P:proteolysis"/>
    <property type="evidence" value="ECO:0007669"/>
    <property type="project" value="UniProtKB-KW"/>
</dbReference>
<dbReference type="GO" id="GO:0004197">
    <property type="term" value="F:cysteine-type endopeptidase activity"/>
    <property type="evidence" value="ECO:0007669"/>
    <property type="project" value="UniProtKB-EC"/>
</dbReference>
<dbReference type="CDD" id="cd02248">
    <property type="entry name" value="Peptidase_C1A"/>
    <property type="match status" value="1"/>
</dbReference>
<dbReference type="PROSITE" id="PS00139">
    <property type="entry name" value="THIOL_PROTEASE_CYS"/>
    <property type="match status" value="1"/>
</dbReference>
<keyword evidence="12" id="KW-1185">Reference proteome</keyword>